<reference evidence="1" key="1">
    <citation type="submission" date="2021-01" db="EMBL/GenBank/DDBJ databases">
        <title>A chromosome-scale assembly of European eel, Anguilla anguilla.</title>
        <authorList>
            <person name="Henkel C."/>
            <person name="Jong-Raadsen S.A."/>
            <person name="Dufour S."/>
            <person name="Weltzien F.-A."/>
            <person name="Palstra A.P."/>
            <person name="Pelster B."/>
            <person name="Spaink H.P."/>
            <person name="Van Den Thillart G.E."/>
            <person name="Jansen H."/>
            <person name="Zahm M."/>
            <person name="Klopp C."/>
            <person name="Cedric C."/>
            <person name="Louis A."/>
            <person name="Berthelot C."/>
            <person name="Parey E."/>
            <person name="Roest Crollius H."/>
            <person name="Montfort J."/>
            <person name="Robinson-Rechavi M."/>
            <person name="Bucao C."/>
            <person name="Bouchez O."/>
            <person name="Gislard M."/>
            <person name="Lluch J."/>
            <person name="Milhes M."/>
            <person name="Lampietro C."/>
            <person name="Lopez Roques C."/>
            <person name="Donnadieu C."/>
            <person name="Braasch I."/>
            <person name="Desvignes T."/>
            <person name="Postlethwait J."/>
            <person name="Bobe J."/>
            <person name="Guiguen Y."/>
            <person name="Dirks R."/>
        </authorList>
    </citation>
    <scope>NUCLEOTIDE SEQUENCE</scope>
    <source>
        <strain evidence="1">Tag_6206</strain>
        <tissue evidence="1">Liver</tissue>
    </source>
</reference>
<evidence type="ECO:0000313" key="1">
    <source>
        <dbReference type="EMBL" id="KAG5843128.1"/>
    </source>
</evidence>
<dbReference type="Proteomes" id="UP001044222">
    <property type="component" value="Chromosome 9"/>
</dbReference>
<name>A0A9D3MCF4_ANGAN</name>
<dbReference type="EMBL" id="JAFIRN010000009">
    <property type="protein sequence ID" value="KAG5843128.1"/>
    <property type="molecule type" value="Genomic_DNA"/>
</dbReference>
<sequence>MTLQPLSRLDLFFFLPRGERESLVREDGFYFEIPQKIKYSRPTALEGTCLILGAADEAIGGGASRDRGANVILGGCQDPVSL</sequence>
<comment type="caution">
    <text evidence="1">The sequence shown here is derived from an EMBL/GenBank/DDBJ whole genome shotgun (WGS) entry which is preliminary data.</text>
</comment>
<accession>A0A9D3MCF4</accession>
<proteinExistence type="predicted"/>
<protein>
    <submittedName>
        <fullName evidence="1">Uncharacterized protein</fullName>
    </submittedName>
</protein>
<gene>
    <name evidence="1" type="ORF">ANANG_G00185190</name>
</gene>
<keyword evidence="2" id="KW-1185">Reference proteome</keyword>
<dbReference type="AlphaFoldDB" id="A0A9D3MCF4"/>
<organism evidence="1 2">
    <name type="scientific">Anguilla anguilla</name>
    <name type="common">European freshwater eel</name>
    <name type="synonym">Muraena anguilla</name>
    <dbReference type="NCBI Taxonomy" id="7936"/>
    <lineage>
        <taxon>Eukaryota</taxon>
        <taxon>Metazoa</taxon>
        <taxon>Chordata</taxon>
        <taxon>Craniata</taxon>
        <taxon>Vertebrata</taxon>
        <taxon>Euteleostomi</taxon>
        <taxon>Actinopterygii</taxon>
        <taxon>Neopterygii</taxon>
        <taxon>Teleostei</taxon>
        <taxon>Anguilliformes</taxon>
        <taxon>Anguillidae</taxon>
        <taxon>Anguilla</taxon>
    </lineage>
</organism>
<evidence type="ECO:0000313" key="2">
    <source>
        <dbReference type="Proteomes" id="UP001044222"/>
    </source>
</evidence>